<dbReference type="PANTHER" id="PTHR30473">
    <property type="entry name" value="PROTEIN PHOH"/>
    <property type="match status" value="1"/>
</dbReference>
<dbReference type="PANTHER" id="PTHR30473:SF2">
    <property type="entry name" value="PIN DOMAIN-CONTAINING PROTEIN"/>
    <property type="match status" value="1"/>
</dbReference>
<evidence type="ECO:0000256" key="2">
    <source>
        <dbReference type="ARBA" id="ARBA00022840"/>
    </source>
</evidence>
<dbReference type="InterPro" id="IPR003714">
    <property type="entry name" value="PhoH"/>
</dbReference>
<dbReference type="EMBL" id="JBBYAK010000002">
    <property type="protein sequence ID" value="MEL3959383.1"/>
    <property type="molecule type" value="Genomic_DNA"/>
</dbReference>
<dbReference type="Proteomes" id="UP001459714">
    <property type="component" value="Unassembled WGS sequence"/>
</dbReference>
<dbReference type="InterPro" id="IPR029060">
    <property type="entry name" value="PIN-like_dom_sf"/>
</dbReference>
<evidence type="ECO:0000313" key="6">
    <source>
        <dbReference type="EMBL" id="MEL3959383.1"/>
    </source>
</evidence>
<dbReference type="Gene3D" id="3.40.50.300">
    <property type="entry name" value="P-loop containing nucleotide triphosphate hydrolases"/>
    <property type="match status" value="1"/>
</dbReference>
<proteinExistence type="inferred from homology"/>
<dbReference type="Gene3D" id="3.40.50.1010">
    <property type="entry name" value="5'-nuclease"/>
    <property type="match status" value="1"/>
</dbReference>
<dbReference type="InterPro" id="IPR002716">
    <property type="entry name" value="PIN_dom"/>
</dbReference>
<keyword evidence="2" id="KW-0067">ATP-binding</keyword>
<evidence type="ECO:0000313" key="7">
    <source>
        <dbReference type="Proteomes" id="UP001459714"/>
    </source>
</evidence>
<keyword evidence="7" id="KW-1185">Reference proteome</keyword>
<dbReference type="InterPro" id="IPR051451">
    <property type="entry name" value="PhoH2-like"/>
</dbReference>
<keyword evidence="1" id="KW-0547">Nucleotide-binding</keyword>
<protein>
    <submittedName>
        <fullName evidence="6">PhoH family protein</fullName>
    </submittedName>
</protein>
<evidence type="ECO:0000256" key="1">
    <source>
        <dbReference type="ARBA" id="ARBA00022741"/>
    </source>
</evidence>
<organism evidence="6 7">
    <name type="scientific">Caldifermentibacillus hisashii</name>
    <dbReference type="NCBI Taxonomy" id="996558"/>
    <lineage>
        <taxon>Bacteria</taxon>
        <taxon>Bacillati</taxon>
        <taxon>Bacillota</taxon>
        <taxon>Bacilli</taxon>
        <taxon>Bacillales</taxon>
        <taxon>Bacillaceae</taxon>
        <taxon>Caldifermentibacillus</taxon>
    </lineage>
</organism>
<evidence type="ECO:0000259" key="4">
    <source>
        <dbReference type="Pfam" id="PF02562"/>
    </source>
</evidence>
<dbReference type="RefSeq" id="WP_342021021.1">
    <property type="nucleotide sequence ID" value="NZ_JBBYAK010000002.1"/>
</dbReference>
<evidence type="ECO:0000256" key="3">
    <source>
        <dbReference type="ARBA" id="ARBA00046345"/>
    </source>
</evidence>
<feature type="domain" description="PIN" evidence="5">
    <location>
        <begin position="5"/>
        <end position="119"/>
    </location>
</feature>
<reference evidence="6 7" key="1">
    <citation type="submission" date="2024-03" db="EMBL/GenBank/DDBJ databases">
        <title>Bacilli Hybrid Assemblies.</title>
        <authorList>
            <person name="Kovac J."/>
        </authorList>
    </citation>
    <scope>NUCLEOTIDE SEQUENCE [LARGE SCALE GENOMIC DNA]</scope>
    <source>
        <strain evidence="6 7">FSL M8-0022</strain>
    </source>
</reference>
<dbReference type="InterPro" id="IPR027417">
    <property type="entry name" value="P-loop_NTPase"/>
</dbReference>
<name>A0ABU9K2L0_9BACI</name>
<comment type="caution">
    <text evidence="6">The sequence shown here is derived from an EMBL/GenBank/DDBJ whole genome shotgun (WGS) entry which is preliminary data.</text>
</comment>
<comment type="similarity">
    <text evidence="3">In the N-terminal section; belongs to the PINc/VapC protein family.</text>
</comment>
<sequence>MGKYYLVDTNAALNYSQAIDEYNIVVTSHLLRELEQIESNPDKYGNRSFQAREIRRKLKGKKNKIYIDLTDYEWKGNEKFSAKYEDNNILQALIENKDKYGLITFDGLLAEKAKLYGIEWINIEESNINDEYKGYIEVFMSEDEYNNSFNEINTNNPYGLLINQYLIIKDIKTKDYKLKDQKVLGSFKYDGNFYNKLPTQKGFSTNTFGHFKPNDIYQQLALDSLKENRITMIKGKPGTGKSLIGLNFAIQQWEKGKINKIIFFVNPTLAKNAQPLGFYTGDKDAKLLQSSVGNMLASKFGGKAQLEAMIQREDIILLPFGDIRGYDTSGMNALVYVIESQNLDKELLKLGIQRLGEDSKMVIDGDFTAQVDSKAYEGLNNGMRRVSEVFRGENYYGEVNLPIIYRSEMARKADKM</sequence>
<feature type="domain" description="PhoH-like protein" evidence="4">
    <location>
        <begin position="212"/>
        <end position="399"/>
    </location>
</feature>
<gene>
    <name evidence="6" type="ORF">NST17_19710</name>
</gene>
<dbReference type="SUPFAM" id="SSF88723">
    <property type="entry name" value="PIN domain-like"/>
    <property type="match status" value="1"/>
</dbReference>
<accession>A0ABU9K2L0</accession>
<evidence type="ECO:0000259" key="5">
    <source>
        <dbReference type="Pfam" id="PF13638"/>
    </source>
</evidence>
<dbReference type="SUPFAM" id="SSF52540">
    <property type="entry name" value="P-loop containing nucleoside triphosphate hydrolases"/>
    <property type="match status" value="1"/>
</dbReference>
<dbReference type="Pfam" id="PF13638">
    <property type="entry name" value="PIN_4"/>
    <property type="match status" value="1"/>
</dbReference>
<dbReference type="Pfam" id="PF02562">
    <property type="entry name" value="PhoH"/>
    <property type="match status" value="1"/>
</dbReference>